<name>A0A0R1W0K9_9LACO</name>
<gene>
    <name evidence="2" type="ORF">FC15_GL001643</name>
</gene>
<dbReference type="STRING" id="1423735.FC15_GL001643"/>
<protein>
    <submittedName>
        <fullName evidence="2">Uncharacterized protein</fullName>
    </submittedName>
</protein>
<reference evidence="2 3" key="1">
    <citation type="journal article" date="2015" name="Genome Announc.">
        <title>Expanding the biotechnology potential of lactobacilli through comparative genomics of 213 strains and associated genera.</title>
        <authorList>
            <person name="Sun Z."/>
            <person name="Harris H.M."/>
            <person name="McCann A."/>
            <person name="Guo C."/>
            <person name="Argimon S."/>
            <person name="Zhang W."/>
            <person name="Yang X."/>
            <person name="Jeffery I.B."/>
            <person name="Cooney J.C."/>
            <person name="Kagawa T.F."/>
            <person name="Liu W."/>
            <person name="Song Y."/>
            <person name="Salvetti E."/>
            <person name="Wrobel A."/>
            <person name="Rasinkangas P."/>
            <person name="Parkhill J."/>
            <person name="Rea M.C."/>
            <person name="O'Sullivan O."/>
            <person name="Ritari J."/>
            <person name="Douillard F.P."/>
            <person name="Paul Ross R."/>
            <person name="Yang R."/>
            <person name="Briner A.E."/>
            <person name="Felis G.E."/>
            <person name="de Vos W.M."/>
            <person name="Barrangou R."/>
            <person name="Klaenhammer T.R."/>
            <person name="Caufield P.W."/>
            <person name="Cui Y."/>
            <person name="Zhang H."/>
            <person name="O'Toole P.W."/>
        </authorList>
    </citation>
    <scope>NUCLEOTIDE SEQUENCE [LARGE SCALE GENOMIC DNA]</scope>
    <source>
        <strain evidence="2 3">DSM 17758</strain>
    </source>
</reference>
<keyword evidence="1" id="KW-1133">Transmembrane helix</keyword>
<proteinExistence type="predicted"/>
<dbReference type="AlphaFoldDB" id="A0A0R1W0K9"/>
<comment type="caution">
    <text evidence="2">The sequence shown here is derived from an EMBL/GenBank/DDBJ whole genome shotgun (WGS) entry which is preliminary data.</text>
</comment>
<organism evidence="2 3">
    <name type="scientific">Lapidilactobacillus concavus DSM 17758</name>
    <dbReference type="NCBI Taxonomy" id="1423735"/>
    <lineage>
        <taxon>Bacteria</taxon>
        <taxon>Bacillati</taxon>
        <taxon>Bacillota</taxon>
        <taxon>Bacilli</taxon>
        <taxon>Lactobacillales</taxon>
        <taxon>Lactobacillaceae</taxon>
        <taxon>Lapidilactobacillus</taxon>
    </lineage>
</organism>
<sequence>MHNVDRWVLEDQFPLPVARQVSLKLAQARFVVSDLTHYWRCNLFTLHFLFLEFPVSYFILGQLFLDDLVWIHSKLLTHIVRVGKNIGELKLQVVLFLVRQIRIRMFPQEHFFHFRGFNAQRSRKRF</sequence>
<dbReference type="EMBL" id="AZFX01000047">
    <property type="protein sequence ID" value="KRM09659.1"/>
    <property type="molecule type" value="Genomic_DNA"/>
</dbReference>
<accession>A0A0R1W0K9</accession>
<dbReference type="Proteomes" id="UP000051315">
    <property type="component" value="Unassembled WGS sequence"/>
</dbReference>
<keyword evidence="3" id="KW-1185">Reference proteome</keyword>
<evidence type="ECO:0000313" key="2">
    <source>
        <dbReference type="EMBL" id="KRM09659.1"/>
    </source>
</evidence>
<feature type="transmembrane region" description="Helical" evidence="1">
    <location>
        <begin position="44"/>
        <end position="65"/>
    </location>
</feature>
<evidence type="ECO:0000313" key="3">
    <source>
        <dbReference type="Proteomes" id="UP000051315"/>
    </source>
</evidence>
<keyword evidence="1" id="KW-0472">Membrane</keyword>
<evidence type="ECO:0000256" key="1">
    <source>
        <dbReference type="SAM" id="Phobius"/>
    </source>
</evidence>
<keyword evidence="1" id="KW-0812">Transmembrane</keyword>